<evidence type="ECO:0000313" key="3">
    <source>
        <dbReference type="Proteomes" id="UP000561066"/>
    </source>
</evidence>
<evidence type="ECO:0000256" key="1">
    <source>
        <dbReference type="SAM" id="SignalP"/>
    </source>
</evidence>
<protein>
    <submittedName>
        <fullName evidence="2">Uncharacterized protein</fullName>
    </submittedName>
</protein>
<evidence type="ECO:0000313" key="2">
    <source>
        <dbReference type="EMBL" id="MBB2175809.1"/>
    </source>
</evidence>
<reference evidence="2 3" key="1">
    <citation type="submission" date="2020-04" db="EMBL/GenBank/DDBJ databases">
        <title>Description of novel Gluconacetobacter.</title>
        <authorList>
            <person name="Sombolestani A."/>
        </authorList>
    </citation>
    <scope>NUCLEOTIDE SEQUENCE [LARGE SCALE GENOMIC DNA]</scope>
    <source>
        <strain evidence="2 3">LMG 21312</strain>
    </source>
</reference>
<sequence>MRAFILVAACLCTGGVDAWAVWTAFRPHVDETYRLFLIEHRISCRRYLELSGYRSVSSPSAPSWLMDPSGMLPPPCPFETVAARKARKPDTGTTLDVENGADAF</sequence>
<dbReference type="Proteomes" id="UP000561066">
    <property type="component" value="Unassembled WGS sequence"/>
</dbReference>
<dbReference type="RefSeq" id="WP_182942945.1">
    <property type="nucleotide sequence ID" value="NZ_JABEQH010000008.1"/>
</dbReference>
<proteinExistence type="predicted"/>
<organism evidence="2 3">
    <name type="scientific">Gluconacetobacter johannae</name>
    <dbReference type="NCBI Taxonomy" id="112140"/>
    <lineage>
        <taxon>Bacteria</taxon>
        <taxon>Pseudomonadati</taxon>
        <taxon>Pseudomonadota</taxon>
        <taxon>Alphaproteobacteria</taxon>
        <taxon>Acetobacterales</taxon>
        <taxon>Acetobacteraceae</taxon>
        <taxon>Gluconacetobacter</taxon>
    </lineage>
</organism>
<gene>
    <name evidence="2" type="ORF">HLH21_07655</name>
</gene>
<keyword evidence="1" id="KW-0732">Signal</keyword>
<name>A0A7W4J6Z9_9PROT</name>
<dbReference type="EMBL" id="JABEQH010000008">
    <property type="protein sequence ID" value="MBB2175809.1"/>
    <property type="molecule type" value="Genomic_DNA"/>
</dbReference>
<feature type="signal peptide" evidence="1">
    <location>
        <begin position="1"/>
        <end position="20"/>
    </location>
</feature>
<accession>A0A7W4J6Z9</accession>
<dbReference type="AlphaFoldDB" id="A0A7W4J6Z9"/>
<feature type="chain" id="PRO_5031298821" evidence="1">
    <location>
        <begin position="21"/>
        <end position="104"/>
    </location>
</feature>
<comment type="caution">
    <text evidence="2">The sequence shown here is derived from an EMBL/GenBank/DDBJ whole genome shotgun (WGS) entry which is preliminary data.</text>
</comment>
<keyword evidence="3" id="KW-1185">Reference proteome</keyword>